<dbReference type="Proteomes" id="UP000033514">
    <property type="component" value="Unassembled WGS sequence"/>
</dbReference>
<comment type="caution">
    <text evidence="1">The sequence shown here is derived from an EMBL/GenBank/DDBJ whole genome shotgun (WGS) entry which is preliminary data.</text>
</comment>
<sequence length="72" mass="7614">MEAIRDGSGSGKETTMSTPRKNKFFATLDTFVTVFGSAAAVSAAVEGGRVPKAKHLRTLGIEPQSFRSIGKL</sequence>
<organism evidence="1 2">
    <name type="scientific">Devosia soli</name>
    <dbReference type="NCBI Taxonomy" id="361041"/>
    <lineage>
        <taxon>Bacteria</taxon>
        <taxon>Pseudomonadati</taxon>
        <taxon>Pseudomonadota</taxon>
        <taxon>Alphaproteobacteria</taxon>
        <taxon>Hyphomicrobiales</taxon>
        <taxon>Devosiaceae</taxon>
        <taxon>Devosia</taxon>
    </lineage>
</organism>
<protein>
    <submittedName>
        <fullName evidence="1">Uncharacterized protein</fullName>
    </submittedName>
</protein>
<gene>
    <name evidence="1" type="ORF">VW35_18165</name>
</gene>
<name>A0A0F5L3B1_9HYPH</name>
<evidence type="ECO:0000313" key="1">
    <source>
        <dbReference type="EMBL" id="KKB76684.1"/>
    </source>
</evidence>
<dbReference type="EMBL" id="LAJG01000042">
    <property type="protein sequence ID" value="KKB76684.1"/>
    <property type="molecule type" value="Genomic_DNA"/>
</dbReference>
<dbReference type="PATRIC" id="fig|361041.3.peg.3045"/>
<proteinExistence type="predicted"/>
<dbReference type="AlphaFoldDB" id="A0A0F5L3B1"/>
<keyword evidence="2" id="KW-1185">Reference proteome</keyword>
<evidence type="ECO:0000313" key="2">
    <source>
        <dbReference type="Proteomes" id="UP000033514"/>
    </source>
</evidence>
<reference evidence="1 2" key="1">
    <citation type="submission" date="2015-03" db="EMBL/GenBank/DDBJ databases">
        <authorList>
            <person name="Hassan Y.I."/>
            <person name="Lepp D."/>
            <person name="Zhou T."/>
        </authorList>
    </citation>
    <scope>NUCLEOTIDE SEQUENCE [LARGE SCALE GENOMIC DNA]</scope>
    <source>
        <strain evidence="1 2">GH2-10</strain>
    </source>
</reference>
<accession>A0A0F5L3B1</accession>